<evidence type="ECO:0000259" key="2">
    <source>
        <dbReference type="PROSITE" id="PS50076"/>
    </source>
</evidence>
<accession>A0AAN8VFL6</accession>
<dbReference type="PANTHER" id="PTHR44137">
    <property type="entry name" value="BNAC03G44070D PROTEIN"/>
    <property type="match status" value="1"/>
</dbReference>
<protein>
    <recommendedName>
        <fullName evidence="2">J domain-containing protein</fullName>
    </recommendedName>
</protein>
<feature type="domain" description="J" evidence="2">
    <location>
        <begin position="66"/>
        <end position="130"/>
    </location>
</feature>
<feature type="region of interest" description="Disordered" evidence="1">
    <location>
        <begin position="732"/>
        <end position="765"/>
    </location>
</feature>
<name>A0AAN8VFL6_9MAGN</name>
<evidence type="ECO:0000313" key="3">
    <source>
        <dbReference type="EMBL" id="KAK6930799.1"/>
    </source>
</evidence>
<sequence>MECNRDEATRAREIAEKKFASKDYSGAKRFVLKAQNLYPGLEGLPQMLTTLDVYISAEDKINGEPNWYGVLGVHPSANEDTVRKHYRKLALMLHPDKNKSLGAEGAFKLISEAWSLLSDKGKRLLHDQKRNAKGFSKKVRPPTGDSAPAASPGANGFYNFAKTTSSSVKSQKSGSRVGPSSAPVSNAKPKRNTFWTVCHRCKMQYEYLRVYLNHNLLCPNCHEAFFAVETAPPPSNSSNPWTSSQHQESSNHHVANKNATNSGKFNSSDTKTNTKYQWGLFSRTSGSASSAAQAASVVQQAYEKVKREREEAQAATKREEALRKKSIAAKKVSTSSSFGPNGAKRRRGMDDAGGRENADQTGVGLGGSGAATTNEAVESGGTNKPDSVSVAPQFELQQVLMERAKTQIQKQLSKWDTATTDKCEHKQKKNMKEAERREEKATEKGSENSNSIVWNQSRCSVDMNNEDSAEKLVNSTSNERLKKERIEPMSIDVPDPDFHDFDKERTERSFGDNQVWAAYDNDNGMPRYYAMIHCVISLNPFKMRISWLNSKTNSELGPLNWVVSGFTKTCGEFRVGVFEVNDSLNSFSHKVKWTKGACGAIQIFPRKGDVWALYRNWSPDWNELTADEVIHKYDMVEVLDDYTDKLGVSVVPLVKVAGFKTVFHRHLDTRQVRTIPREEMFRFSHQVPSYLLTGQEAPNAPKGCRELDPAATPVELLHVVKDVNEEDIVETDEDVKEAKGVDNPNDKESVENSAKVKAEDNSKSSERIVEVEIVKDAIGFEAGSVEVSIVEDAIGVKAEENSKTSERSAEVETMENATGVE</sequence>
<feature type="compositionally biased region" description="Basic and acidic residues" evidence="1">
    <location>
        <begin position="419"/>
        <end position="446"/>
    </location>
</feature>
<dbReference type="Gene3D" id="1.10.287.110">
    <property type="entry name" value="DnaJ domain"/>
    <property type="match status" value="1"/>
</dbReference>
<reference evidence="3 4" key="1">
    <citation type="submission" date="2023-12" db="EMBL/GenBank/DDBJ databases">
        <title>A high-quality genome assembly for Dillenia turbinata (Dilleniales).</title>
        <authorList>
            <person name="Chanderbali A."/>
        </authorList>
    </citation>
    <scope>NUCLEOTIDE SEQUENCE [LARGE SCALE GENOMIC DNA]</scope>
    <source>
        <strain evidence="3">LSX21</strain>
        <tissue evidence="3">Leaf</tissue>
    </source>
</reference>
<dbReference type="Pfam" id="PF23551">
    <property type="entry name" value="Zn_ribbon_20"/>
    <property type="match status" value="1"/>
</dbReference>
<dbReference type="CDD" id="cd06257">
    <property type="entry name" value="DnaJ"/>
    <property type="match status" value="1"/>
</dbReference>
<dbReference type="PROSITE" id="PS50076">
    <property type="entry name" value="DNAJ_2"/>
    <property type="match status" value="1"/>
</dbReference>
<feature type="region of interest" description="Disordered" evidence="1">
    <location>
        <begin position="232"/>
        <end position="270"/>
    </location>
</feature>
<dbReference type="SUPFAM" id="SSF46565">
    <property type="entry name" value="Chaperone J-domain"/>
    <property type="match status" value="1"/>
</dbReference>
<gene>
    <name evidence="3" type="ORF">RJ641_002592</name>
</gene>
<feature type="region of interest" description="Disordered" evidence="1">
    <location>
        <begin position="168"/>
        <end position="188"/>
    </location>
</feature>
<dbReference type="PANTHER" id="PTHR44137:SF32">
    <property type="entry name" value="DNAJ HEAT SHOCK AMINO-TERMINAL DOMAIN PROTEIN"/>
    <property type="match status" value="1"/>
</dbReference>
<dbReference type="PRINTS" id="PR00625">
    <property type="entry name" value="JDOMAIN"/>
</dbReference>
<comment type="caution">
    <text evidence="3">The sequence shown here is derived from an EMBL/GenBank/DDBJ whole genome shotgun (WGS) entry which is preliminary data.</text>
</comment>
<feature type="compositionally biased region" description="Basic and acidic residues" evidence="1">
    <location>
        <begin position="736"/>
        <end position="765"/>
    </location>
</feature>
<feature type="region of interest" description="Disordered" evidence="1">
    <location>
        <begin position="410"/>
        <end position="459"/>
    </location>
</feature>
<dbReference type="InterPro" id="IPR024593">
    <property type="entry name" value="DUF3444"/>
</dbReference>
<dbReference type="AlphaFoldDB" id="A0AAN8VFL6"/>
<feature type="compositionally biased region" description="Basic and acidic residues" evidence="1">
    <location>
        <begin position="348"/>
        <end position="358"/>
    </location>
</feature>
<dbReference type="Pfam" id="PF11926">
    <property type="entry name" value="DUF3444"/>
    <property type="match status" value="1"/>
</dbReference>
<feature type="region of interest" description="Disordered" evidence="1">
    <location>
        <begin position="309"/>
        <end position="388"/>
    </location>
</feature>
<feature type="compositionally biased region" description="Polar residues" evidence="1">
    <location>
        <begin position="370"/>
        <end position="386"/>
    </location>
</feature>
<evidence type="ECO:0000256" key="1">
    <source>
        <dbReference type="SAM" id="MobiDB-lite"/>
    </source>
</evidence>
<feature type="region of interest" description="Disordered" evidence="1">
    <location>
        <begin position="131"/>
        <end position="153"/>
    </location>
</feature>
<evidence type="ECO:0000313" key="4">
    <source>
        <dbReference type="Proteomes" id="UP001370490"/>
    </source>
</evidence>
<feature type="compositionally biased region" description="Polar residues" evidence="1">
    <location>
        <begin position="257"/>
        <end position="270"/>
    </location>
</feature>
<dbReference type="Pfam" id="PF00226">
    <property type="entry name" value="DnaJ"/>
    <property type="match status" value="1"/>
</dbReference>
<keyword evidence="4" id="KW-1185">Reference proteome</keyword>
<proteinExistence type="predicted"/>
<dbReference type="InterPro" id="IPR056988">
    <property type="entry name" value="Zn_ribbon_pln"/>
</dbReference>
<feature type="compositionally biased region" description="Low complexity" evidence="1">
    <location>
        <begin position="168"/>
        <end position="178"/>
    </location>
</feature>
<organism evidence="3 4">
    <name type="scientific">Dillenia turbinata</name>
    <dbReference type="NCBI Taxonomy" id="194707"/>
    <lineage>
        <taxon>Eukaryota</taxon>
        <taxon>Viridiplantae</taxon>
        <taxon>Streptophyta</taxon>
        <taxon>Embryophyta</taxon>
        <taxon>Tracheophyta</taxon>
        <taxon>Spermatophyta</taxon>
        <taxon>Magnoliopsida</taxon>
        <taxon>eudicotyledons</taxon>
        <taxon>Gunneridae</taxon>
        <taxon>Pentapetalae</taxon>
        <taxon>Dilleniales</taxon>
        <taxon>Dilleniaceae</taxon>
        <taxon>Dillenia</taxon>
    </lineage>
</organism>
<dbReference type="EMBL" id="JBAMMX010000011">
    <property type="protein sequence ID" value="KAK6930799.1"/>
    <property type="molecule type" value="Genomic_DNA"/>
</dbReference>
<dbReference type="Proteomes" id="UP001370490">
    <property type="component" value="Unassembled WGS sequence"/>
</dbReference>
<feature type="compositionally biased region" description="Basic and acidic residues" evidence="1">
    <location>
        <begin position="309"/>
        <end position="323"/>
    </location>
</feature>
<feature type="compositionally biased region" description="Polar residues" evidence="1">
    <location>
        <begin position="447"/>
        <end position="459"/>
    </location>
</feature>
<feature type="region of interest" description="Disordered" evidence="1">
    <location>
        <begin position="799"/>
        <end position="821"/>
    </location>
</feature>
<dbReference type="SMART" id="SM00271">
    <property type="entry name" value="DnaJ"/>
    <property type="match status" value="1"/>
</dbReference>
<feature type="compositionally biased region" description="Basic and acidic residues" evidence="1">
    <location>
        <begin position="799"/>
        <end position="810"/>
    </location>
</feature>
<feature type="compositionally biased region" description="Basic residues" evidence="1">
    <location>
        <begin position="131"/>
        <end position="140"/>
    </location>
</feature>
<dbReference type="InterPro" id="IPR036869">
    <property type="entry name" value="J_dom_sf"/>
</dbReference>
<dbReference type="InterPro" id="IPR001623">
    <property type="entry name" value="DnaJ_domain"/>
</dbReference>